<dbReference type="Gene3D" id="3.30.565.10">
    <property type="entry name" value="Histidine kinase-like ATPase, C-terminal domain"/>
    <property type="match status" value="1"/>
</dbReference>
<keyword evidence="16" id="KW-1133">Transmembrane helix</keyword>
<feature type="domain" description="Histidine kinase" evidence="17">
    <location>
        <begin position="624"/>
        <end position="845"/>
    </location>
</feature>
<keyword evidence="4" id="KW-0808">Transferase</keyword>
<feature type="modified residue" description="4-aspartylphosphate" evidence="15">
    <location>
        <position position="1066"/>
    </location>
</feature>
<dbReference type="SMART" id="SM00387">
    <property type="entry name" value="HATPase_c"/>
    <property type="match status" value="1"/>
</dbReference>
<evidence type="ECO:0000256" key="14">
    <source>
        <dbReference type="ARBA" id="ARBA00070152"/>
    </source>
</evidence>
<dbReference type="CDD" id="cd16922">
    <property type="entry name" value="HATPase_EvgS-ArcB-TorS-like"/>
    <property type="match status" value="1"/>
</dbReference>
<evidence type="ECO:0000256" key="4">
    <source>
        <dbReference type="ARBA" id="ARBA00022679"/>
    </source>
</evidence>
<evidence type="ECO:0000256" key="12">
    <source>
        <dbReference type="ARBA" id="ARBA00064003"/>
    </source>
</evidence>
<dbReference type="InterPro" id="IPR000014">
    <property type="entry name" value="PAS"/>
</dbReference>
<evidence type="ECO:0000256" key="5">
    <source>
        <dbReference type="ARBA" id="ARBA00022729"/>
    </source>
</evidence>
<feature type="modified residue" description="4-aspartylphosphate" evidence="15">
    <location>
        <position position="914"/>
    </location>
</feature>
<organism evidence="19 20">
    <name type="scientific">Aquabacterium olei</name>
    <dbReference type="NCBI Taxonomy" id="1296669"/>
    <lineage>
        <taxon>Bacteria</taxon>
        <taxon>Pseudomonadati</taxon>
        <taxon>Pseudomonadota</taxon>
        <taxon>Betaproteobacteria</taxon>
        <taxon>Burkholderiales</taxon>
        <taxon>Aquabacterium</taxon>
    </lineage>
</organism>
<feature type="transmembrane region" description="Helical" evidence="16">
    <location>
        <begin position="21"/>
        <end position="42"/>
    </location>
</feature>
<dbReference type="Pfam" id="PF02518">
    <property type="entry name" value="HATPase_c"/>
    <property type="match status" value="1"/>
</dbReference>
<dbReference type="InterPro" id="IPR036097">
    <property type="entry name" value="HisK_dim/P_sf"/>
</dbReference>
<gene>
    <name evidence="19" type="ORF">DEH84_12370</name>
</gene>
<dbReference type="PRINTS" id="PR00344">
    <property type="entry name" value="BCTRLSENSOR"/>
</dbReference>
<feature type="domain" description="Response regulatory" evidence="18">
    <location>
        <begin position="1016"/>
        <end position="1133"/>
    </location>
</feature>
<dbReference type="Gene3D" id="1.10.287.130">
    <property type="match status" value="1"/>
</dbReference>
<evidence type="ECO:0000256" key="6">
    <source>
        <dbReference type="ARBA" id="ARBA00022741"/>
    </source>
</evidence>
<dbReference type="SUPFAM" id="SSF52172">
    <property type="entry name" value="CheY-like"/>
    <property type="match status" value="2"/>
</dbReference>
<dbReference type="AlphaFoldDB" id="A0A2U8FST8"/>
<dbReference type="KEGG" id="aon:DEH84_12370"/>
<evidence type="ECO:0000256" key="1">
    <source>
        <dbReference type="ARBA" id="ARBA00000085"/>
    </source>
</evidence>
<dbReference type="OrthoDB" id="5290456at2"/>
<dbReference type="CDD" id="cd00082">
    <property type="entry name" value="HisKA"/>
    <property type="match status" value="1"/>
</dbReference>
<evidence type="ECO:0000313" key="19">
    <source>
        <dbReference type="EMBL" id="AWI54123.1"/>
    </source>
</evidence>
<dbReference type="InterPro" id="IPR003661">
    <property type="entry name" value="HisK_dim/P_dom"/>
</dbReference>
<dbReference type="EMBL" id="CP029210">
    <property type="protein sequence ID" value="AWI54123.1"/>
    <property type="molecule type" value="Genomic_DNA"/>
</dbReference>
<dbReference type="SMART" id="SM00448">
    <property type="entry name" value="REC"/>
    <property type="match status" value="2"/>
</dbReference>
<comment type="subunit">
    <text evidence="12">At low DSF concentrations, interacts with RpfF.</text>
</comment>
<evidence type="ECO:0000256" key="11">
    <source>
        <dbReference type="ARBA" id="ARBA00058004"/>
    </source>
</evidence>
<comment type="catalytic activity">
    <reaction evidence="1">
        <text>ATP + protein L-histidine = ADP + protein N-phospho-L-histidine.</text>
        <dbReference type="EC" id="2.7.13.3"/>
    </reaction>
</comment>
<dbReference type="PANTHER" id="PTHR45339:SF1">
    <property type="entry name" value="HYBRID SIGNAL TRANSDUCTION HISTIDINE KINASE J"/>
    <property type="match status" value="1"/>
</dbReference>
<dbReference type="PROSITE" id="PS50110">
    <property type="entry name" value="RESPONSE_REGULATORY"/>
    <property type="match status" value="2"/>
</dbReference>
<keyword evidence="6" id="KW-0547">Nucleotide-binding</keyword>
<dbReference type="GO" id="GO:0005524">
    <property type="term" value="F:ATP binding"/>
    <property type="evidence" value="ECO:0007669"/>
    <property type="project" value="UniProtKB-KW"/>
</dbReference>
<evidence type="ECO:0000259" key="17">
    <source>
        <dbReference type="PROSITE" id="PS50109"/>
    </source>
</evidence>
<keyword evidence="20" id="KW-1185">Reference proteome</keyword>
<protein>
    <recommendedName>
        <fullName evidence="13">Sensory/regulatory protein RpfC</fullName>
        <ecNumber evidence="2">2.7.13.3</ecNumber>
    </recommendedName>
    <alternativeName>
        <fullName evidence="14">Virulence sensor protein BvgS</fullName>
    </alternativeName>
</protein>
<keyword evidence="3 15" id="KW-0597">Phosphoprotein</keyword>
<dbReference type="Proteomes" id="UP000244892">
    <property type="component" value="Chromosome"/>
</dbReference>
<dbReference type="Pfam" id="PF00072">
    <property type="entry name" value="Response_reg"/>
    <property type="match status" value="2"/>
</dbReference>
<evidence type="ECO:0000256" key="3">
    <source>
        <dbReference type="ARBA" id="ARBA00022553"/>
    </source>
</evidence>
<dbReference type="InterPro" id="IPR001789">
    <property type="entry name" value="Sig_transdc_resp-reg_receiver"/>
</dbReference>
<keyword evidence="7 19" id="KW-0418">Kinase</keyword>
<dbReference type="InterPro" id="IPR004358">
    <property type="entry name" value="Sig_transdc_His_kin-like_C"/>
</dbReference>
<keyword evidence="16" id="KW-0812">Transmembrane</keyword>
<evidence type="ECO:0000256" key="8">
    <source>
        <dbReference type="ARBA" id="ARBA00022840"/>
    </source>
</evidence>
<dbReference type="InterPro" id="IPR011006">
    <property type="entry name" value="CheY-like_superfamily"/>
</dbReference>
<dbReference type="FunFam" id="1.10.287.130:FF:000002">
    <property type="entry name" value="Two-component osmosensing histidine kinase"/>
    <property type="match status" value="1"/>
</dbReference>
<reference evidence="19 20" key="1">
    <citation type="submission" date="2018-05" db="EMBL/GenBank/DDBJ databases">
        <title>complete genome sequence of Aquabacterium olei NBRC 110486.</title>
        <authorList>
            <person name="Tang B."/>
            <person name="Chang J."/>
            <person name="Zhang L."/>
            <person name="Yang H."/>
        </authorList>
    </citation>
    <scope>NUCLEOTIDE SEQUENCE [LARGE SCALE GENOMIC DNA]</scope>
    <source>
        <strain evidence="19 20">NBRC 110486</strain>
    </source>
</reference>
<dbReference type="RefSeq" id="WP_109037119.1">
    <property type="nucleotide sequence ID" value="NZ_CP029210.1"/>
</dbReference>
<dbReference type="SMART" id="SM00388">
    <property type="entry name" value="HisKA"/>
    <property type="match status" value="1"/>
</dbReference>
<keyword evidence="10" id="KW-0843">Virulence</keyword>
<evidence type="ECO:0000256" key="10">
    <source>
        <dbReference type="ARBA" id="ARBA00023026"/>
    </source>
</evidence>
<evidence type="ECO:0000256" key="9">
    <source>
        <dbReference type="ARBA" id="ARBA00023012"/>
    </source>
</evidence>
<dbReference type="InterPro" id="IPR005467">
    <property type="entry name" value="His_kinase_dom"/>
</dbReference>
<dbReference type="Gene3D" id="3.30.450.20">
    <property type="entry name" value="PAS domain"/>
    <property type="match status" value="2"/>
</dbReference>
<dbReference type="GO" id="GO:0000155">
    <property type="term" value="F:phosphorelay sensor kinase activity"/>
    <property type="evidence" value="ECO:0007669"/>
    <property type="project" value="InterPro"/>
</dbReference>
<dbReference type="Pfam" id="PF13426">
    <property type="entry name" value="PAS_9"/>
    <property type="match status" value="1"/>
</dbReference>
<dbReference type="FunFam" id="3.30.565.10:FF:000010">
    <property type="entry name" value="Sensor histidine kinase RcsC"/>
    <property type="match status" value="1"/>
</dbReference>
<dbReference type="InterPro" id="IPR003594">
    <property type="entry name" value="HATPase_dom"/>
</dbReference>
<comment type="function">
    <text evidence="11">Member of the two-component regulatory system BvgS/BvgA. Phosphorylates BvgA via a four-step phosphorelay in response to environmental signals.</text>
</comment>
<accession>A0A2U8FST8</accession>
<keyword evidence="8" id="KW-0067">ATP-binding</keyword>
<evidence type="ECO:0000313" key="20">
    <source>
        <dbReference type="Proteomes" id="UP000244892"/>
    </source>
</evidence>
<dbReference type="SUPFAM" id="SSF47384">
    <property type="entry name" value="Homodimeric domain of signal transducing histidine kinase"/>
    <property type="match status" value="1"/>
</dbReference>
<dbReference type="InterPro" id="IPR036890">
    <property type="entry name" value="HATPase_C_sf"/>
</dbReference>
<keyword evidence="9" id="KW-0902">Two-component regulatory system</keyword>
<dbReference type="CDD" id="cd12914">
    <property type="entry name" value="PDC1_DGC_like"/>
    <property type="match status" value="1"/>
</dbReference>
<name>A0A2U8FST8_9BURK</name>
<evidence type="ECO:0000259" key="18">
    <source>
        <dbReference type="PROSITE" id="PS50110"/>
    </source>
</evidence>
<sequence length="1143" mass="126688">MVRGAGGLVATVWRRPDARRWLTAALVWLLLVVGACAAVVAWRIGSLRVETAQAAERRLGSLDENVANQFASLTALAKVLSRQPQMVSFMQDTGGHDSVRLNLPERQALQRRLSTNPQVRGMSEQLAQLVRDFQISQAMLLDPFGTVVADSALTEQRGDALGLNVANRPYFIDAMERGEGFQFILFRLNRQPGFVIATRVGDSQGTHGVLMLVTNPQRMARLFASSTNGINMMVNTRGAVVTSNDPALEQRHVPRGVVAEARTPDGEPDAARTPQRALPWQTSSIRIAGERHAMLDIEGTPYLVRTQPLTGFPFSLWVLAPLGQERSLVAAGTASAVGLVALGWLTMWLLWRRRERAEVVEQVRRETLEMTRTLPLTLFRYRVQPQGRGHFSYLGPGVKNLFGVDEATLKAQPDQCWALAGVAGGRPPTEPVEFAIDRDNQQHWISVNSTAVEAPDGSVVYDGYWLDVTARHQAEHRFEAAFQHAPTAYFFFHRERGIQRCNPETARLFGATRESELIALRPWESTLSPEHQADGQPSAEVAARLLERYRDNAEPIRFPWRHRKLDGELRECEVTMIWLGHEDRDLYFAIAEDVTARRLTEEALREASESAQATSRAKSAFLANMSHEIRTPMNAIIGMTHLALQAGTPEQLRGYVGKAHQAANSLLQIINDILDVSKIEAGHLELEEIDFPVQDVLDQVADMLSLQAERKGLELLFHVPTTLPAQLRGDPTRLRQVLVNLGSNAVKFTDRGSVVIGLEVAHRHDHEVRLHGWVRDTGMGMTPEQQARLFQPFSQGDASNTRRFGGTGLGLTISRQLTERMGGQLWVESTLHRGSTFHFNVRLGLPPDPAPMAVQREAWIGKRMLLVDDHPDVHEVIGQMASELGLVVEHAMNGEDALRQLEASAAPYDWILIDWHMPGMDGVTCAGHVLARSLERFPLVEPCVLLVTAFNRDDALKAAEGLALADILIKPVSPSTLFDSLSRSIRQPAGSLARVATPQHALSATGMPDKPLDGLRILLVEDQLLNQELARELLSRAGAEVVVAEDGEQSLERIERDGPFDCVLMDCQMPRMDGYTATRHIRADARWAMLPVIAMTASALATDREAALDAGMNDHVSKPLDVQQMFSVIRRWVGVGQRRPVTP</sequence>
<dbReference type="Gene3D" id="3.40.50.2300">
    <property type="match status" value="2"/>
</dbReference>
<dbReference type="SUPFAM" id="SSF55874">
    <property type="entry name" value="ATPase domain of HSP90 chaperone/DNA topoisomerase II/histidine kinase"/>
    <property type="match status" value="1"/>
</dbReference>
<dbReference type="Pfam" id="PF00512">
    <property type="entry name" value="HisKA"/>
    <property type="match status" value="1"/>
</dbReference>
<dbReference type="SUPFAM" id="SSF55785">
    <property type="entry name" value="PYP-like sensor domain (PAS domain)"/>
    <property type="match status" value="2"/>
</dbReference>
<dbReference type="PROSITE" id="PS50109">
    <property type="entry name" value="HIS_KIN"/>
    <property type="match status" value="1"/>
</dbReference>
<keyword evidence="16" id="KW-0472">Membrane</keyword>
<keyword evidence="5" id="KW-0732">Signal</keyword>
<dbReference type="PANTHER" id="PTHR45339">
    <property type="entry name" value="HYBRID SIGNAL TRANSDUCTION HISTIDINE KINASE J"/>
    <property type="match status" value="1"/>
</dbReference>
<dbReference type="EC" id="2.7.13.3" evidence="2"/>
<proteinExistence type="predicted"/>
<evidence type="ECO:0000256" key="15">
    <source>
        <dbReference type="PROSITE-ProRule" id="PRU00169"/>
    </source>
</evidence>
<dbReference type="InterPro" id="IPR035965">
    <property type="entry name" value="PAS-like_dom_sf"/>
</dbReference>
<evidence type="ECO:0000256" key="7">
    <source>
        <dbReference type="ARBA" id="ARBA00022777"/>
    </source>
</evidence>
<evidence type="ECO:0000256" key="2">
    <source>
        <dbReference type="ARBA" id="ARBA00012438"/>
    </source>
</evidence>
<evidence type="ECO:0000256" key="16">
    <source>
        <dbReference type="SAM" id="Phobius"/>
    </source>
</evidence>
<dbReference type="CDD" id="cd17546">
    <property type="entry name" value="REC_hyHK_CKI1_RcsC-like"/>
    <property type="match status" value="2"/>
</dbReference>
<dbReference type="NCBIfam" id="TIGR00229">
    <property type="entry name" value="sensory_box"/>
    <property type="match status" value="1"/>
</dbReference>
<evidence type="ECO:0000256" key="13">
    <source>
        <dbReference type="ARBA" id="ARBA00068150"/>
    </source>
</evidence>
<feature type="domain" description="Response regulatory" evidence="18">
    <location>
        <begin position="863"/>
        <end position="985"/>
    </location>
</feature>